<proteinExistence type="predicted"/>
<protein>
    <submittedName>
        <fullName evidence="1">Uncharacterized protein</fullName>
    </submittedName>
</protein>
<organism evidence="1 2">
    <name type="scientific">Eumeta variegata</name>
    <name type="common">Bagworm moth</name>
    <name type="synonym">Eumeta japonica</name>
    <dbReference type="NCBI Taxonomy" id="151549"/>
    <lineage>
        <taxon>Eukaryota</taxon>
        <taxon>Metazoa</taxon>
        <taxon>Ecdysozoa</taxon>
        <taxon>Arthropoda</taxon>
        <taxon>Hexapoda</taxon>
        <taxon>Insecta</taxon>
        <taxon>Pterygota</taxon>
        <taxon>Neoptera</taxon>
        <taxon>Endopterygota</taxon>
        <taxon>Lepidoptera</taxon>
        <taxon>Glossata</taxon>
        <taxon>Ditrysia</taxon>
        <taxon>Tineoidea</taxon>
        <taxon>Psychidae</taxon>
        <taxon>Oiketicinae</taxon>
        <taxon>Eumeta</taxon>
    </lineage>
</organism>
<reference evidence="1 2" key="1">
    <citation type="journal article" date="2019" name="Commun. Biol.">
        <title>The bagworm genome reveals a unique fibroin gene that provides high tensile strength.</title>
        <authorList>
            <person name="Kono N."/>
            <person name="Nakamura H."/>
            <person name="Ohtoshi R."/>
            <person name="Tomita M."/>
            <person name="Numata K."/>
            <person name="Arakawa K."/>
        </authorList>
    </citation>
    <scope>NUCLEOTIDE SEQUENCE [LARGE SCALE GENOMIC DNA]</scope>
</reference>
<accession>A0A4C1WIP4</accession>
<sequence length="190" mass="20874">MSSSEKLFIKTREALINEKRLSVSDKLSPEVSASHAALARPSACDALNTPQQTHHEKARIRATCTLVRTSKSPSLVGSKSRCSGRDFHVVPWCTDADCADIVSAVRSAAPAADQSDDVDSILSFSPSCGRLRTPSLYQLIGESIRRLRRHKFNPEVVRPSAARVPAALIELLIEDDPGPHYFWMGLRPQL</sequence>
<dbReference type="Proteomes" id="UP000299102">
    <property type="component" value="Unassembled WGS sequence"/>
</dbReference>
<comment type="caution">
    <text evidence="1">The sequence shown here is derived from an EMBL/GenBank/DDBJ whole genome shotgun (WGS) entry which is preliminary data.</text>
</comment>
<keyword evidence="2" id="KW-1185">Reference proteome</keyword>
<dbReference type="AlphaFoldDB" id="A0A4C1WIP4"/>
<name>A0A4C1WIP4_EUMVA</name>
<evidence type="ECO:0000313" key="2">
    <source>
        <dbReference type="Proteomes" id="UP000299102"/>
    </source>
</evidence>
<dbReference type="EMBL" id="BGZK01000564">
    <property type="protein sequence ID" value="GBP50372.1"/>
    <property type="molecule type" value="Genomic_DNA"/>
</dbReference>
<evidence type="ECO:0000313" key="1">
    <source>
        <dbReference type="EMBL" id="GBP50372.1"/>
    </source>
</evidence>
<gene>
    <name evidence="1" type="ORF">EVAR_32617_1</name>
</gene>